<organism evidence="1">
    <name type="scientific">freshwater sediment metagenome</name>
    <dbReference type="NCBI Taxonomy" id="556182"/>
    <lineage>
        <taxon>unclassified sequences</taxon>
        <taxon>metagenomes</taxon>
        <taxon>ecological metagenomes</taxon>
    </lineage>
</organism>
<gene>
    <name evidence="1" type="ORF">AMST5_03137</name>
</gene>
<accession>A0AA48M1B0</accession>
<proteinExistence type="predicted"/>
<protein>
    <recommendedName>
        <fullName evidence="2">Lipoprotein</fullName>
    </recommendedName>
</protein>
<dbReference type="PROSITE" id="PS51257">
    <property type="entry name" value="PROKAR_LIPOPROTEIN"/>
    <property type="match status" value="1"/>
</dbReference>
<reference evidence="1" key="1">
    <citation type="submission" date="2023-07" db="EMBL/GenBank/DDBJ databases">
        <authorList>
            <person name="Pelsma A.J. K."/>
        </authorList>
    </citation>
    <scope>NUCLEOTIDE SEQUENCE</scope>
</reference>
<evidence type="ECO:0000313" key="1">
    <source>
        <dbReference type="EMBL" id="CAJ0880250.1"/>
    </source>
</evidence>
<dbReference type="EMBL" id="OY288114">
    <property type="protein sequence ID" value="CAJ0880250.1"/>
    <property type="molecule type" value="Genomic_DNA"/>
</dbReference>
<sequence length="45" mass="4739">MKSRLAAILALIGLTLALSACDKCGGFQQIRVPDIPHACKDAATR</sequence>
<name>A0AA48M1B0_9ZZZZ</name>
<dbReference type="AlphaFoldDB" id="A0AA48M1B0"/>
<evidence type="ECO:0008006" key="2">
    <source>
        <dbReference type="Google" id="ProtNLM"/>
    </source>
</evidence>